<dbReference type="EMBL" id="FZOB01000007">
    <property type="protein sequence ID" value="SNR79725.1"/>
    <property type="molecule type" value="Genomic_DNA"/>
</dbReference>
<keyword evidence="7" id="KW-0694">RNA-binding</keyword>
<dbReference type="PANTHER" id="PTHR45846:SF1">
    <property type="entry name" value="TRNA-DIHYDROURIDINE(47) SYNTHASE [NAD(P)(+)]-LIKE"/>
    <property type="match status" value="1"/>
</dbReference>
<keyword evidence="4 11" id="KW-0288">FMN</keyword>
<accession>A0A238Z8A2</accession>
<dbReference type="InterPro" id="IPR035587">
    <property type="entry name" value="DUS-like_FMN-bd"/>
</dbReference>
<feature type="binding site" evidence="13">
    <location>
        <position position="154"/>
    </location>
    <ligand>
        <name>FMN</name>
        <dbReference type="ChEBI" id="CHEBI:58210"/>
    </ligand>
</feature>
<dbReference type="PANTHER" id="PTHR45846">
    <property type="entry name" value="TRNA-DIHYDROURIDINE(47) SYNTHASE [NAD(P)(+)]-LIKE"/>
    <property type="match status" value="1"/>
</dbReference>
<keyword evidence="16" id="KW-1185">Reference proteome</keyword>
<evidence type="ECO:0000256" key="11">
    <source>
        <dbReference type="PIRNR" id="PIRNR006621"/>
    </source>
</evidence>
<comment type="similarity">
    <text evidence="11">Belongs to the dus family.</text>
</comment>
<keyword evidence="2" id="KW-0820">tRNA-binding</keyword>
<dbReference type="SUPFAM" id="SSF51395">
    <property type="entry name" value="FMN-linked oxidoreductases"/>
    <property type="match status" value="1"/>
</dbReference>
<dbReference type="PIRSF" id="PIRSF006621">
    <property type="entry name" value="Dus"/>
    <property type="match status" value="1"/>
</dbReference>
<comment type="cofactor">
    <cofactor evidence="11 13">
        <name>FMN</name>
        <dbReference type="ChEBI" id="CHEBI:58210"/>
    </cofactor>
</comment>
<evidence type="ECO:0000256" key="2">
    <source>
        <dbReference type="ARBA" id="ARBA00022555"/>
    </source>
</evidence>
<evidence type="ECO:0000313" key="16">
    <source>
        <dbReference type="Proteomes" id="UP000198405"/>
    </source>
</evidence>
<comment type="catalytic activity">
    <reaction evidence="9">
        <text>a 5,6-dihydrouridine in tRNA + NADP(+) = a uridine in tRNA + NADPH + H(+)</text>
        <dbReference type="Rhea" id="RHEA:23624"/>
        <dbReference type="Rhea" id="RHEA-COMP:13339"/>
        <dbReference type="Rhea" id="RHEA-COMP:13887"/>
        <dbReference type="ChEBI" id="CHEBI:15378"/>
        <dbReference type="ChEBI" id="CHEBI:57783"/>
        <dbReference type="ChEBI" id="CHEBI:58349"/>
        <dbReference type="ChEBI" id="CHEBI:65315"/>
        <dbReference type="ChEBI" id="CHEBI:74443"/>
    </reaction>
</comment>
<evidence type="ECO:0000256" key="7">
    <source>
        <dbReference type="ARBA" id="ARBA00022884"/>
    </source>
</evidence>
<dbReference type="InterPro" id="IPR001269">
    <property type="entry name" value="DUS_fam"/>
</dbReference>
<evidence type="ECO:0000313" key="15">
    <source>
        <dbReference type="EMBL" id="SNR79725.1"/>
    </source>
</evidence>
<dbReference type="InterPro" id="IPR013785">
    <property type="entry name" value="Aldolase_TIM"/>
</dbReference>
<dbReference type="GO" id="GO:0050660">
    <property type="term" value="F:flavin adenine dinucleotide binding"/>
    <property type="evidence" value="ECO:0007669"/>
    <property type="project" value="InterPro"/>
</dbReference>
<dbReference type="Gene3D" id="3.20.20.70">
    <property type="entry name" value="Aldolase class I"/>
    <property type="match status" value="1"/>
</dbReference>
<evidence type="ECO:0000259" key="14">
    <source>
        <dbReference type="Pfam" id="PF01207"/>
    </source>
</evidence>
<evidence type="ECO:0000256" key="4">
    <source>
        <dbReference type="ARBA" id="ARBA00022643"/>
    </source>
</evidence>
<dbReference type="InterPro" id="IPR024036">
    <property type="entry name" value="tRNA-dHydroUridine_Synthase_C"/>
</dbReference>
<dbReference type="RefSeq" id="WP_089323222.1">
    <property type="nucleotide sequence ID" value="NZ_FZOB01000007.1"/>
</dbReference>
<name>A0A238Z8A2_9BACT</name>
<feature type="domain" description="DUS-like FMN-binding" evidence="14">
    <location>
        <begin position="1"/>
        <end position="297"/>
    </location>
</feature>
<evidence type="ECO:0000256" key="13">
    <source>
        <dbReference type="PIRSR" id="PIRSR006621-2"/>
    </source>
</evidence>
<keyword evidence="13" id="KW-0547">Nucleotide-binding</keyword>
<evidence type="ECO:0000256" key="5">
    <source>
        <dbReference type="ARBA" id="ARBA00022694"/>
    </source>
</evidence>
<comment type="catalytic activity">
    <reaction evidence="10">
        <text>a 5,6-dihydrouridine in tRNA + NAD(+) = a uridine in tRNA + NADH + H(+)</text>
        <dbReference type="Rhea" id="RHEA:54452"/>
        <dbReference type="Rhea" id="RHEA-COMP:13339"/>
        <dbReference type="Rhea" id="RHEA-COMP:13887"/>
        <dbReference type="ChEBI" id="CHEBI:15378"/>
        <dbReference type="ChEBI" id="CHEBI:57540"/>
        <dbReference type="ChEBI" id="CHEBI:57945"/>
        <dbReference type="ChEBI" id="CHEBI:65315"/>
        <dbReference type="ChEBI" id="CHEBI:74443"/>
    </reaction>
</comment>
<comment type="function">
    <text evidence="1 11">Catalyzes the synthesis of 5,6-dihydrouridine (D), a modified base found in the D-loop of most tRNAs, via the reduction of the C5-C6 double bond in target uridines.</text>
</comment>
<evidence type="ECO:0000256" key="8">
    <source>
        <dbReference type="ARBA" id="ARBA00023002"/>
    </source>
</evidence>
<reference evidence="16" key="1">
    <citation type="submission" date="2017-06" db="EMBL/GenBank/DDBJ databases">
        <authorList>
            <person name="Varghese N."/>
            <person name="Submissions S."/>
        </authorList>
    </citation>
    <scope>NUCLEOTIDE SEQUENCE [LARGE SCALE GENOMIC DNA]</scope>
    <source>
        <strain evidence="16">DSM 15668</strain>
    </source>
</reference>
<dbReference type="CDD" id="cd02801">
    <property type="entry name" value="DUS_like_FMN"/>
    <property type="match status" value="1"/>
</dbReference>
<proteinExistence type="inferred from homology"/>
<evidence type="ECO:0000256" key="10">
    <source>
        <dbReference type="ARBA" id="ARBA00048802"/>
    </source>
</evidence>
<dbReference type="EC" id="1.3.1.-" evidence="11"/>
<keyword evidence="6" id="KW-0521">NADP</keyword>
<feature type="binding site" evidence="13">
    <location>
        <position position="126"/>
    </location>
    <ligand>
        <name>FMN</name>
        <dbReference type="ChEBI" id="CHEBI:58210"/>
    </ligand>
</feature>
<dbReference type="GO" id="GO:0000049">
    <property type="term" value="F:tRNA binding"/>
    <property type="evidence" value="ECO:0007669"/>
    <property type="project" value="UniProtKB-KW"/>
</dbReference>
<protein>
    <recommendedName>
        <fullName evidence="11">tRNA-dihydrouridine synthase</fullName>
        <ecNumber evidence="11">1.3.1.-</ecNumber>
    </recommendedName>
</protein>
<evidence type="ECO:0000256" key="12">
    <source>
        <dbReference type="PIRSR" id="PIRSR006621-1"/>
    </source>
</evidence>
<sequence>MAGYTHSAFRRLCRRLGADRVYSELMNATGIIYKGIERELAYFTEEERPIHLQLYGRNPEEIAKAAEIVAEKCRPDAIDINFGCSVKKVLKSKSAAYLLQYPEIMKEIIRETVAALKPYNIPVTAKIRLGFKEDNLEKIAENLIEGGVSLIALHPRLSTELFSGKARWERIKDLKKLSPVPIVGSGDVWKWKDVERMFEETGCDGVMAGRGAVSNPWIFKEFKERRDYKATFSERIEFILQELEMMWEFMKKEKACKEIKMQIVQLFKGIRGKAKLNEKVMRSKSCRELLENLKEIKTAN</sequence>
<dbReference type="OrthoDB" id="9764501at2"/>
<gene>
    <name evidence="15" type="ORF">SAMN06265340_10736</name>
</gene>
<evidence type="ECO:0000256" key="9">
    <source>
        <dbReference type="ARBA" id="ARBA00048205"/>
    </source>
</evidence>
<dbReference type="Pfam" id="PF01207">
    <property type="entry name" value="Dus"/>
    <property type="match status" value="1"/>
</dbReference>
<feature type="binding site" evidence="13">
    <location>
        <position position="53"/>
    </location>
    <ligand>
        <name>FMN</name>
        <dbReference type="ChEBI" id="CHEBI:58210"/>
    </ligand>
</feature>
<evidence type="ECO:0000256" key="1">
    <source>
        <dbReference type="ARBA" id="ARBA00002790"/>
    </source>
</evidence>
<organism evidence="15 16">
    <name type="scientific">Desulfurobacterium atlanticum</name>
    <dbReference type="NCBI Taxonomy" id="240169"/>
    <lineage>
        <taxon>Bacteria</taxon>
        <taxon>Pseudomonadati</taxon>
        <taxon>Aquificota</taxon>
        <taxon>Aquificia</taxon>
        <taxon>Desulfurobacteriales</taxon>
        <taxon>Desulfurobacteriaceae</taxon>
        <taxon>Desulfurobacterium</taxon>
    </lineage>
</organism>
<dbReference type="Gene3D" id="1.10.1200.80">
    <property type="entry name" value="Putative flavin oxidoreducatase, domain 2"/>
    <property type="match status" value="1"/>
</dbReference>
<evidence type="ECO:0000256" key="3">
    <source>
        <dbReference type="ARBA" id="ARBA00022630"/>
    </source>
</evidence>
<dbReference type="AlphaFoldDB" id="A0A238Z8A2"/>
<dbReference type="GO" id="GO:0017150">
    <property type="term" value="F:tRNA dihydrouridine synthase activity"/>
    <property type="evidence" value="ECO:0007669"/>
    <property type="project" value="InterPro"/>
</dbReference>
<feature type="binding site" evidence="13">
    <location>
        <begin position="209"/>
        <end position="210"/>
    </location>
    <ligand>
        <name>FMN</name>
        <dbReference type="ChEBI" id="CHEBI:58210"/>
    </ligand>
</feature>
<keyword evidence="5 11" id="KW-0819">tRNA processing</keyword>
<dbReference type="Proteomes" id="UP000198405">
    <property type="component" value="Unassembled WGS sequence"/>
</dbReference>
<keyword evidence="8 11" id="KW-0560">Oxidoreductase</keyword>
<feature type="active site" description="Proton donor" evidence="12">
    <location>
        <position position="84"/>
    </location>
</feature>
<keyword evidence="3 11" id="KW-0285">Flavoprotein</keyword>
<evidence type="ECO:0000256" key="6">
    <source>
        <dbReference type="ARBA" id="ARBA00022857"/>
    </source>
</evidence>